<dbReference type="PANTHER" id="PTHR42723">
    <property type="entry name" value="CHLOROPHYLL SYNTHASE"/>
    <property type="match status" value="1"/>
</dbReference>
<keyword evidence="2 5" id="KW-0812">Transmembrane</keyword>
<gene>
    <name evidence="6" type="ORF">EV187_2317</name>
</gene>
<comment type="caution">
    <text evidence="6">The sequence shown here is derived from an EMBL/GenBank/DDBJ whole genome shotgun (WGS) entry which is preliminary data.</text>
</comment>
<name>A0A4Q7MEY8_9MICO</name>
<dbReference type="EMBL" id="SGWY01000002">
    <property type="protein sequence ID" value="RZS66581.1"/>
    <property type="molecule type" value="Genomic_DNA"/>
</dbReference>
<dbReference type="Gene3D" id="1.20.120.1780">
    <property type="entry name" value="UbiA prenyltransferase"/>
    <property type="match status" value="1"/>
</dbReference>
<dbReference type="CDD" id="cd13966">
    <property type="entry name" value="PT_UbiA_4"/>
    <property type="match status" value="1"/>
</dbReference>
<sequence length="302" mass="32470">MEQTEAVRTGALHAISQVLLSSRPISWINTAFPFAAAYLLTNGSVDALFVVGTLFFLIPYNLLMYGVNDVFDYESDLRNPRKGGTEGALLEPGLHRVVVWAGVVTAAPLLAAMLWLGGTGHPWSWAMLAVSLFAVFAYSVPGLRFKERPVLDSITSSTHFVSPAVYGLAVGGAEPTPQLLAVLAAFFCWGMASHAFGAVQDVLPDREGGIASIATAFGARATVRIALGLWLVAGALMLVTEWPGPLAALLVVPYLVTAWPYRSVTDADSGTANRGWRRFIALNYAVGFLVTMLLIWWALVRS</sequence>
<reference evidence="6 7" key="1">
    <citation type="submission" date="2019-02" db="EMBL/GenBank/DDBJ databases">
        <title>Genomic Encyclopedia of Type Strains, Phase IV (KMG-IV): sequencing the most valuable type-strain genomes for metagenomic binning, comparative biology and taxonomic classification.</title>
        <authorList>
            <person name="Goeker M."/>
        </authorList>
    </citation>
    <scope>NUCLEOTIDE SEQUENCE [LARGE SCALE GENOMIC DNA]</scope>
    <source>
        <strain evidence="6 7">DSM 43045</strain>
    </source>
</reference>
<evidence type="ECO:0000256" key="1">
    <source>
        <dbReference type="ARBA" id="ARBA00004141"/>
    </source>
</evidence>
<dbReference type="InterPro" id="IPR050475">
    <property type="entry name" value="Prenyltransferase_related"/>
</dbReference>
<feature type="transmembrane region" description="Helical" evidence="5">
    <location>
        <begin position="97"/>
        <end position="116"/>
    </location>
</feature>
<evidence type="ECO:0000313" key="7">
    <source>
        <dbReference type="Proteomes" id="UP000293289"/>
    </source>
</evidence>
<dbReference type="NCBIfam" id="NF009608">
    <property type="entry name" value="PRK13105.1"/>
    <property type="match status" value="1"/>
</dbReference>
<comment type="subcellular location">
    <subcellularLocation>
        <location evidence="1">Membrane</location>
        <topology evidence="1">Multi-pass membrane protein</topology>
    </subcellularLocation>
</comment>
<dbReference type="RefSeq" id="WP_130353151.1">
    <property type="nucleotide sequence ID" value="NZ_SGWY01000002.1"/>
</dbReference>
<dbReference type="OrthoDB" id="1416782at2"/>
<keyword evidence="4 5" id="KW-0472">Membrane</keyword>
<evidence type="ECO:0000256" key="4">
    <source>
        <dbReference type="ARBA" id="ARBA00023136"/>
    </source>
</evidence>
<feature type="transmembrane region" description="Helical" evidence="5">
    <location>
        <begin position="281"/>
        <end position="299"/>
    </location>
</feature>
<protein>
    <submittedName>
        <fullName evidence="6">4-hydroxybenzoate polyprenyltransferase</fullName>
    </submittedName>
</protein>
<dbReference type="Proteomes" id="UP000293289">
    <property type="component" value="Unassembled WGS sequence"/>
</dbReference>
<evidence type="ECO:0000313" key="6">
    <source>
        <dbReference type="EMBL" id="RZS66581.1"/>
    </source>
</evidence>
<accession>A0A4Q7MEY8</accession>
<feature type="transmembrane region" description="Helical" evidence="5">
    <location>
        <begin position="123"/>
        <end position="140"/>
    </location>
</feature>
<evidence type="ECO:0000256" key="2">
    <source>
        <dbReference type="ARBA" id="ARBA00022692"/>
    </source>
</evidence>
<dbReference type="GO" id="GO:0016765">
    <property type="term" value="F:transferase activity, transferring alkyl or aryl (other than methyl) groups"/>
    <property type="evidence" value="ECO:0007669"/>
    <property type="project" value="InterPro"/>
</dbReference>
<keyword evidence="6" id="KW-0808">Transferase</keyword>
<dbReference type="Pfam" id="PF01040">
    <property type="entry name" value="UbiA"/>
    <property type="match status" value="1"/>
</dbReference>
<feature type="transmembrane region" description="Helical" evidence="5">
    <location>
        <begin position="24"/>
        <end position="40"/>
    </location>
</feature>
<proteinExistence type="predicted"/>
<dbReference type="Gene3D" id="1.10.357.140">
    <property type="entry name" value="UbiA prenyltransferase"/>
    <property type="match status" value="1"/>
</dbReference>
<organism evidence="6 7">
    <name type="scientific">Agromyces ramosus</name>
    <dbReference type="NCBI Taxonomy" id="33879"/>
    <lineage>
        <taxon>Bacteria</taxon>
        <taxon>Bacillati</taxon>
        <taxon>Actinomycetota</taxon>
        <taxon>Actinomycetes</taxon>
        <taxon>Micrococcales</taxon>
        <taxon>Microbacteriaceae</taxon>
        <taxon>Agromyces</taxon>
    </lineage>
</organism>
<dbReference type="GO" id="GO:0016020">
    <property type="term" value="C:membrane"/>
    <property type="evidence" value="ECO:0007669"/>
    <property type="project" value="UniProtKB-SubCell"/>
</dbReference>
<dbReference type="InterPro" id="IPR044878">
    <property type="entry name" value="UbiA_sf"/>
</dbReference>
<dbReference type="AlphaFoldDB" id="A0A4Q7MEY8"/>
<feature type="transmembrane region" description="Helical" evidence="5">
    <location>
        <begin position="47"/>
        <end position="67"/>
    </location>
</feature>
<dbReference type="PANTHER" id="PTHR42723:SF1">
    <property type="entry name" value="CHLOROPHYLL SYNTHASE, CHLOROPLASTIC"/>
    <property type="match status" value="1"/>
</dbReference>
<keyword evidence="7" id="KW-1185">Reference proteome</keyword>
<keyword evidence="3 5" id="KW-1133">Transmembrane helix</keyword>
<evidence type="ECO:0000256" key="3">
    <source>
        <dbReference type="ARBA" id="ARBA00022989"/>
    </source>
</evidence>
<dbReference type="InterPro" id="IPR000537">
    <property type="entry name" value="UbiA_prenyltransferase"/>
</dbReference>
<evidence type="ECO:0000256" key="5">
    <source>
        <dbReference type="SAM" id="Phobius"/>
    </source>
</evidence>